<name>A0AA45WYC4_9CLOT</name>
<dbReference type="PROSITE" id="PS00917">
    <property type="entry name" value="ASN_GLN_ASE_2"/>
    <property type="match status" value="1"/>
</dbReference>
<dbReference type="CDD" id="cd08964">
    <property type="entry name" value="L-asparaginase_II"/>
    <property type="match status" value="1"/>
</dbReference>
<dbReference type="PIRSF" id="PIRSF001220">
    <property type="entry name" value="L-ASNase_gatD"/>
    <property type="match status" value="1"/>
</dbReference>
<gene>
    <name evidence="10" type="ORF">SAMN06296020_11677</name>
</gene>
<evidence type="ECO:0000256" key="5">
    <source>
        <dbReference type="PIRSR" id="PIRSR001220-1"/>
    </source>
</evidence>
<evidence type="ECO:0000313" key="11">
    <source>
        <dbReference type="Proteomes" id="UP001158066"/>
    </source>
</evidence>
<dbReference type="PROSITE" id="PS00144">
    <property type="entry name" value="ASN_GLN_ASE_1"/>
    <property type="match status" value="1"/>
</dbReference>
<comment type="similarity">
    <text evidence="1">Belongs to the asparaginase 1 family.</text>
</comment>
<evidence type="ECO:0000256" key="4">
    <source>
        <dbReference type="ARBA" id="ARBA00049366"/>
    </source>
</evidence>
<dbReference type="Pfam" id="PF00710">
    <property type="entry name" value="Asparaginase"/>
    <property type="match status" value="1"/>
</dbReference>
<evidence type="ECO:0000313" key="10">
    <source>
        <dbReference type="EMBL" id="SMP68261.1"/>
    </source>
</evidence>
<dbReference type="Pfam" id="PF17763">
    <property type="entry name" value="Asparaginase_C"/>
    <property type="match status" value="1"/>
</dbReference>
<proteinExistence type="inferred from homology"/>
<dbReference type="PANTHER" id="PTHR11707:SF28">
    <property type="entry name" value="60 KDA LYSOPHOSPHOLIPASE"/>
    <property type="match status" value="1"/>
</dbReference>
<dbReference type="PRINTS" id="PR00139">
    <property type="entry name" value="ASNGLNASE"/>
</dbReference>
<feature type="active site" evidence="6">
    <location>
        <position position="13"/>
    </location>
</feature>
<dbReference type="SUPFAM" id="SSF53774">
    <property type="entry name" value="Glutaminase/Asparaginase"/>
    <property type="match status" value="1"/>
</dbReference>
<feature type="active site" evidence="7">
    <location>
        <position position="90"/>
    </location>
</feature>
<accession>A0AA45WYC4</accession>
<dbReference type="InterPro" id="IPR036152">
    <property type="entry name" value="Asp/glu_Ase-like_sf"/>
</dbReference>
<dbReference type="InterPro" id="IPR027473">
    <property type="entry name" value="L-asparaginase_C"/>
</dbReference>
<dbReference type="InterPro" id="IPR006034">
    <property type="entry name" value="Asparaginase/glutaminase-like"/>
</dbReference>
<dbReference type="PROSITE" id="PS51732">
    <property type="entry name" value="ASN_GLN_ASE_3"/>
    <property type="match status" value="1"/>
</dbReference>
<evidence type="ECO:0000256" key="1">
    <source>
        <dbReference type="ARBA" id="ARBA00010518"/>
    </source>
</evidence>
<dbReference type="EC" id="3.5.1.1" evidence="2"/>
<dbReference type="FunFam" id="3.40.50.1170:FF:000001">
    <property type="entry name" value="L-asparaginase 2"/>
    <property type="match status" value="1"/>
</dbReference>
<sequence>MKPTVAVVFTGGTISMSIDERLGAAIPSLSAAQILSMVTNIDRFAHIEPITFSSLPGPHMDPQLMMKLRAQVQQLLTRDDIAGVVVTHGTDTLEETAYLLDLTLDTTKPVVMVGAMRNSSELGYDGPSNLAAAVCTAISPESRNKGVLVVMNNEVNAASEVTKTNTLRLNTFQSLEFGALGIVDNDEVIFHREVVHRQVLQPEALEERVSLIKCVAGMDHRLIEFCVEQQDKGLVIEAMGRGNVPPAMMQGVRRAIDNGLVVVLVSRCPTGRVLGTYGYPGGGKELRDLGVIFGGDLPGQKARIKLMLALGVSREQAVIRHIFEQEQYRTPVTGQEESTHGQ</sequence>
<feature type="domain" description="L-asparaginase N-terminal" evidence="8">
    <location>
        <begin position="5"/>
        <end position="194"/>
    </location>
</feature>
<keyword evidence="3" id="KW-0378">Hydrolase</keyword>
<evidence type="ECO:0000259" key="9">
    <source>
        <dbReference type="Pfam" id="PF17763"/>
    </source>
</evidence>
<dbReference type="PANTHER" id="PTHR11707">
    <property type="entry name" value="L-ASPARAGINASE"/>
    <property type="match status" value="1"/>
</dbReference>
<dbReference type="InterPro" id="IPR027474">
    <property type="entry name" value="L-asparaginase_N"/>
</dbReference>
<evidence type="ECO:0000259" key="8">
    <source>
        <dbReference type="Pfam" id="PF00710"/>
    </source>
</evidence>
<dbReference type="InterPro" id="IPR004550">
    <property type="entry name" value="AsnASE_II"/>
</dbReference>
<evidence type="ECO:0000256" key="2">
    <source>
        <dbReference type="ARBA" id="ARBA00012920"/>
    </source>
</evidence>
<dbReference type="SMART" id="SM00870">
    <property type="entry name" value="Asparaginase"/>
    <property type="match status" value="1"/>
</dbReference>
<dbReference type="InterPro" id="IPR027475">
    <property type="entry name" value="Asparaginase/glutaminase_AS2"/>
</dbReference>
<reference evidence="10" key="1">
    <citation type="submission" date="2017-05" db="EMBL/GenBank/DDBJ databases">
        <authorList>
            <person name="Varghese N."/>
            <person name="Submissions S."/>
        </authorList>
    </citation>
    <scope>NUCLEOTIDE SEQUENCE</scope>
    <source>
        <strain evidence="10">Su22</strain>
    </source>
</reference>
<dbReference type="Proteomes" id="UP001158066">
    <property type="component" value="Unassembled WGS sequence"/>
</dbReference>
<dbReference type="GO" id="GO:0004067">
    <property type="term" value="F:asparaginase activity"/>
    <property type="evidence" value="ECO:0007669"/>
    <property type="project" value="UniProtKB-UniRule"/>
</dbReference>
<evidence type="ECO:0000256" key="6">
    <source>
        <dbReference type="PROSITE-ProRule" id="PRU10099"/>
    </source>
</evidence>
<dbReference type="Gene3D" id="3.40.50.1170">
    <property type="entry name" value="L-asparaginase, N-terminal domain"/>
    <property type="match status" value="1"/>
</dbReference>
<keyword evidence="11" id="KW-1185">Reference proteome</keyword>
<dbReference type="Gene3D" id="3.40.50.40">
    <property type="match status" value="1"/>
</dbReference>
<organism evidence="10 11">
    <name type="scientific">Anoxynatronum buryatiense</name>
    <dbReference type="NCBI Taxonomy" id="489973"/>
    <lineage>
        <taxon>Bacteria</taxon>
        <taxon>Bacillati</taxon>
        <taxon>Bacillota</taxon>
        <taxon>Clostridia</taxon>
        <taxon>Eubacteriales</taxon>
        <taxon>Clostridiaceae</taxon>
        <taxon>Anoxynatronum</taxon>
    </lineage>
</organism>
<comment type="catalytic activity">
    <reaction evidence="4">
        <text>L-asparagine + H2O = L-aspartate + NH4(+)</text>
        <dbReference type="Rhea" id="RHEA:21016"/>
        <dbReference type="ChEBI" id="CHEBI:15377"/>
        <dbReference type="ChEBI" id="CHEBI:28938"/>
        <dbReference type="ChEBI" id="CHEBI:29991"/>
        <dbReference type="ChEBI" id="CHEBI:58048"/>
        <dbReference type="EC" id="3.5.1.1"/>
    </reaction>
</comment>
<comment type="caution">
    <text evidence="10">The sequence shown here is derived from an EMBL/GenBank/DDBJ whole genome shotgun (WGS) entry which is preliminary data.</text>
</comment>
<dbReference type="InterPro" id="IPR020827">
    <property type="entry name" value="Asparaginase/glutaminase_AS1"/>
</dbReference>
<dbReference type="InterPro" id="IPR040919">
    <property type="entry name" value="Asparaginase_C"/>
</dbReference>
<dbReference type="EMBL" id="FXUF01000016">
    <property type="protein sequence ID" value="SMP68261.1"/>
    <property type="molecule type" value="Genomic_DNA"/>
</dbReference>
<evidence type="ECO:0000256" key="3">
    <source>
        <dbReference type="ARBA" id="ARBA00022801"/>
    </source>
</evidence>
<dbReference type="InterPro" id="IPR037152">
    <property type="entry name" value="L-asparaginase_N_sf"/>
</dbReference>
<dbReference type="AlphaFoldDB" id="A0AA45WYC4"/>
<dbReference type="FunFam" id="3.40.50.40:FF:000003">
    <property type="entry name" value="L-asparaginase 2"/>
    <property type="match status" value="1"/>
</dbReference>
<dbReference type="RefSeq" id="WP_283410488.1">
    <property type="nucleotide sequence ID" value="NZ_FXUF01000016.1"/>
</dbReference>
<feature type="domain" description="Asparaginase/glutaminase C-terminal" evidence="9">
    <location>
        <begin position="208"/>
        <end position="323"/>
    </location>
</feature>
<dbReference type="PIRSF" id="PIRSF500176">
    <property type="entry name" value="L_ASNase"/>
    <property type="match status" value="1"/>
</dbReference>
<feature type="active site" description="O-isoaspartyl threonine intermediate" evidence="5">
    <location>
        <position position="13"/>
    </location>
</feature>
<protein>
    <recommendedName>
        <fullName evidence="2">asparaginase</fullName>
        <ecNumber evidence="2">3.5.1.1</ecNumber>
    </recommendedName>
</protein>
<evidence type="ECO:0000256" key="7">
    <source>
        <dbReference type="PROSITE-ProRule" id="PRU10100"/>
    </source>
</evidence>
<dbReference type="GO" id="GO:0006528">
    <property type="term" value="P:asparagine metabolic process"/>
    <property type="evidence" value="ECO:0007669"/>
    <property type="project" value="InterPro"/>
</dbReference>